<sequence length="246" mass="25430">MITRTAIVTGGAKRIGAALVRALAADGWHVVIHCNTSVEAADALAAEVGNATVVSADLADPDAAATILAAASGPLGLLVNSASRFAYDTIDDFGLADWTAHLDINLRAPALLTRAFAAAVPADATACVVNLLDAKLSALNPDYFSYTLSKIGLAGLTELAARAYAPRLRVNGIAPAVTMVSGPQSRENFEAAHGMNPLGRGVEVEEIVGALRFILATPTLNAQTITLDGGQRLMGLPRDVAFMVDK</sequence>
<gene>
    <name evidence="3" type="ORF">FMM06_04780</name>
</gene>
<name>A0A552UH26_9SPHN</name>
<dbReference type="PANTHER" id="PTHR43639:SF1">
    <property type="entry name" value="SHORT-CHAIN DEHYDROGENASE_REDUCTASE FAMILY PROTEIN"/>
    <property type="match status" value="1"/>
</dbReference>
<dbReference type="GO" id="GO:0016491">
    <property type="term" value="F:oxidoreductase activity"/>
    <property type="evidence" value="ECO:0007669"/>
    <property type="project" value="UniProtKB-KW"/>
</dbReference>
<protein>
    <submittedName>
        <fullName evidence="3">SDR family oxidoreductase</fullName>
    </submittedName>
</protein>
<evidence type="ECO:0000313" key="4">
    <source>
        <dbReference type="Proteomes" id="UP000317894"/>
    </source>
</evidence>
<comment type="caution">
    <text evidence="3">The sequence shown here is derived from an EMBL/GenBank/DDBJ whole genome shotgun (WGS) entry which is preliminary data.</text>
</comment>
<keyword evidence="2" id="KW-0560">Oxidoreductase</keyword>
<proteinExistence type="inferred from homology"/>
<organism evidence="3 4">
    <name type="scientific">Glacieibacterium frigidum</name>
    <dbReference type="NCBI Taxonomy" id="2593303"/>
    <lineage>
        <taxon>Bacteria</taxon>
        <taxon>Pseudomonadati</taxon>
        <taxon>Pseudomonadota</taxon>
        <taxon>Alphaproteobacteria</taxon>
        <taxon>Sphingomonadales</taxon>
        <taxon>Sphingosinicellaceae</taxon>
        <taxon>Glacieibacterium</taxon>
    </lineage>
</organism>
<accession>A0A552UH26</accession>
<dbReference type="AlphaFoldDB" id="A0A552UH26"/>
<evidence type="ECO:0000313" key="3">
    <source>
        <dbReference type="EMBL" id="TRW17477.1"/>
    </source>
</evidence>
<dbReference type="RefSeq" id="WP_143555022.1">
    <property type="nucleotide sequence ID" value="NZ_VJWA01000001.1"/>
</dbReference>
<dbReference type="Pfam" id="PF00106">
    <property type="entry name" value="adh_short"/>
    <property type="match status" value="1"/>
</dbReference>
<dbReference type="InterPro" id="IPR036291">
    <property type="entry name" value="NAD(P)-bd_dom_sf"/>
</dbReference>
<evidence type="ECO:0000256" key="1">
    <source>
        <dbReference type="ARBA" id="ARBA00006484"/>
    </source>
</evidence>
<dbReference type="EMBL" id="VJWA01000001">
    <property type="protein sequence ID" value="TRW17477.1"/>
    <property type="molecule type" value="Genomic_DNA"/>
</dbReference>
<dbReference type="OrthoDB" id="9786360at2"/>
<comment type="similarity">
    <text evidence="1">Belongs to the short-chain dehydrogenases/reductases (SDR) family.</text>
</comment>
<dbReference type="Proteomes" id="UP000317894">
    <property type="component" value="Unassembled WGS sequence"/>
</dbReference>
<dbReference type="PANTHER" id="PTHR43639">
    <property type="entry name" value="OXIDOREDUCTASE, SHORT-CHAIN DEHYDROGENASE/REDUCTASE FAMILY (AFU_ORTHOLOGUE AFUA_5G02870)"/>
    <property type="match status" value="1"/>
</dbReference>
<keyword evidence="4" id="KW-1185">Reference proteome</keyword>
<reference evidence="3 4" key="1">
    <citation type="submission" date="2019-07" db="EMBL/GenBank/DDBJ databases">
        <title>Novel species isolated from glacier.</title>
        <authorList>
            <person name="Liu Q."/>
            <person name="Xin Y.-H."/>
        </authorList>
    </citation>
    <scope>NUCLEOTIDE SEQUENCE [LARGE SCALE GENOMIC DNA]</scope>
    <source>
        <strain evidence="3 4">LB1R16</strain>
    </source>
</reference>
<dbReference type="SUPFAM" id="SSF51735">
    <property type="entry name" value="NAD(P)-binding Rossmann-fold domains"/>
    <property type="match status" value="1"/>
</dbReference>
<dbReference type="Gene3D" id="3.40.50.720">
    <property type="entry name" value="NAD(P)-binding Rossmann-like Domain"/>
    <property type="match status" value="1"/>
</dbReference>
<dbReference type="InterPro" id="IPR002347">
    <property type="entry name" value="SDR_fam"/>
</dbReference>
<evidence type="ECO:0000256" key="2">
    <source>
        <dbReference type="ARBA" id="ARBA00023002"/>
    </source>
</evidence>
<dbReference type="PRINTS" id="PR00081">
    <property type="entry name" value="GDHRDH"/>
</dbReference>